<protein>
    <recommendedName>
        <fullName evidence="5">5-formyltetrahydrofolate cyclo-ligase</fullName>
        <ecNumber evidence="5">6.3.3.2</ecNumber>
    </recommendedName>
</protein>
<keyword evidence="5" id="KW-0460">Magnesium</keyword>
<dbReference type="InterPro" id="IPR002698">
    <property type="entry name" value="FTHF_cligase"/>
</dbReference>
<dbReference type="InterPro" id="IPR037171">
    <property type="entry name" value="NagB/RpiA_transferase-like"/>
</dbReference>
<evidence type="ECO:0000256" key="2">
    <source>
        <dbReference type="ARBA" id="ARBA00022741"/>
    </source>
</evidence>
<dbReference type="GO" id="GO:0009396">
    <property type="term" value="P:folic acid-containing compound biosynthetic process"/>
    <property type="evidence" value="ECO:0007669"/>
    <property type="project" value="TreeGrafter"/>
</dbReference>
<feature type="binding site" evidence="4">
    <location>
        <begin position="124"/>
        <end position="132"/>
    </location>
    <ligand>
        <name>ATP</name>
        <dbReference type="ChEBI" id="CHEBI:30616"/>
    </ligand>
</feature>
<dbReference type="EMBL" id="CAACYI010000001">
    <property type="protein sequence ID" value="VFB16135.1"/>
    <property type="molecule type" value="Genomic_DNA"/>
</dbReference>
<dbReference type="NCBIfam" id="TIGR02727">
    <property type="entry name" value="MTHFS_bact"/>
    <property type="match status" value="1"/>
</dbReference>
<comment type="caution">
    <text evidence="6">The sequence shown here is derived from an EMBL/GenBank/DDBJ whole genome shotgun (WGS) entry which is preliminary data.</text>
</comment>
<dbReference type="Proteomes" id="UP000377798">
    <property type="component" value="Unassembled WGS sequence"/>
</dbReference>
<comment type="cofactor">
    <cofactor evidence="5">
        <name>Mg(2+)</name>
        <dbReference type="ChEBI" id="CHEBI:18420"/>
    </cofactor>
</comment>
<evidence type="ECO:0000256" key="4">
    <source>
        <dbReference type="PIRSR" id="PIRSR006806-1"/>
    </source>
</evidence>
<evidence type="ECO:0000313" key="6">
    <source>
        <dbReference type="EMBL" id="VFB16135.1"/>
    </source>
</evidence>
<dbReference type="Pfam" id="PF01812">
    <property type="entry name" value="5-FTHF_cyc-lig"/>
    <property type="match status" value="1"/>
</dbReference>
<name>A0A8H2QSQ9_9FIRM</name>
<feature type="binding site" evidence="4">
    <location>
        <position position="50"/>
    </location>
    <ligand>
        <name>substrate</name>
    </ligand>
</feature>
<evidence type="ECO:0000256" key="5">
    <source>
        <dbReference type="RuleBase" id="RU361279"/>
    </source>
</evidence>
<dbReference type="EC" id="6.3.3.2" evidence="5"/>
<dbReference type="AlphaFoldDB" id="A0A8H2QSQ9"/>
<gene>
    <name evidence="6" type="primary">yqgN</name>
    <name evidence="6" type="ORF">NCTC13150_00652</name>
</gene>
<dbReference type="InterPro" id="IPR024185">
    <property type="entry name" value="FTHF_cligase-like_sf"/>
</dbReference>
<dbReference type="Gene3D" id="3.40.50.10420">
    <property type="entry name" value="NagB/RpiA/CoA transferase-like"/>
    <property type="match status" value="1"/>
</dbReference>
<dbReference type="GO" id="GO:0005524">
    <property type="term" value="F:ATP binding"/>
    <property type="evidence" value="ECO:0007669"/>
    <property type="project" value="UniProtKB-KW"/>
</dbReference>
<dbReference type="GO" id="GO:0035999">
    <property type="term" value="P:tetrahydrofolate interconversion"/>
    <property type="evidence" value="ECO:0007669"/>
    <property type="project" value="TreeGrafter"/>
</dbReference>
<evidence type="ECO:0000256" key="1">
    <source>
        <dbReference type="ARBA" id="ARBA00010638"/>
    </source>
</evidence>
<feature type="binding site" evidence="4">
    <location>
        <begin position="3"/>
        <end position="7"/>
    </location>
    <ligand>
        <name>ATP</name>
        <dbReference type="ChEBI" id="CHEBI:30616"/>
    </ligand>
</feature>
<keyword evidence="6" id="KW-0436">Ligase</keyword>
<dbReference type="PIRSF" id="PIRSF006806">
    <property type="entry name" value="FTHF_cligase"/>
    <property type="match status" value="1"/>
</dbReference>
<keyword evidence="7" id="KW-1185">Reference proteome</keyword>
<evidence type="ECO:0000313" key="7">
    <source>
        <dbReference type="Proteomes" id="UP000377798"/>
    </source>
</evidence>
<proteinExistence type="inferred from homology"/>
<keyword evidence="5" id="KW-0479">Metal-binding</keyword>
<dbReference type="GO" id="GO:0046872">
    <property type="term" value="F:metal ion binding"/>
    <property type="evidence" value="ECO:0007669"/>
    <property type="project" value="UniProtKB-KW"/>
</dbReference>
<organism evidence="6 7">
    <name type="scientific">Urinicoccus massiliensis</name>
    <dbReference type="NCBI Taxonomy" id="1723382"/>
    <lineage>
        <taxon>Bacteria</taxon>
        <taxon>Bacillati</taxon>
        <taxon>Bacillota</taxon>
        <taxon>Tissierellia</taxon>
        <taxon>Tissierellales</taxon>
        <taxon>Peptoniphilaceae</taxon>
        <taxon>Urinicoccus</taxon>
    </lineage>
</organism>
<dbReference type="PANTHER" id="PTHR23407">
    <property type="entry name" value="ATPASE INHIBITOR/5-FORMYLTETRAHYDROFOLATE CYCLO-LIGASE"/>
    <property type="match status" value="1"/>
</dbReference>
<keyword evidence="3 4" id="KW-0067">ATP-binding</keyword>
<accession>A0A8H2QSQ9</accession>
<comment type="catalytic activity">
    <reaction evidence="5">
        <text>(6S)-5-formyl-5,6,7,8-tetrahydrofolate + ATP = (6R)-5,10-methenyltetrahydrofolate + ADP + phosphate</text>
        <dbReference type="Rhea" id="RHEA:10488"/>
        <dbReference type="ChEBI" id="CHEBI:30616"/>
        <dbReference type="ChEBI" id="CHEBI:43474"/>
        <dbReference type="ChEBI" id="CHEBI:57455"/>
        <dbReference type="ChEBI" id="CHEBI:57457"/>
        <dbReference type="ChEBI" id="CHEBI:456216"/>
        <dbReference type="EC" id="6.3.3.2"/>
    </reaction>
</comment>
<comment type="similarity">
    <text evidence="1 5">Belongs to the 5-formyltetrahydrofolate cyclo-ligase family.</text>
</comment>
<keyword evidence="2 4" id="KW-0547">Nucleotide-binding</keyword>
<reference evidence="6 7" key="1">
    <citation type="submission" date="2019-02" db="EMBL/GenBank/DDBJ databases">
        <authorList>
            <consortium name="Pathogen Informatics"/>
        </authorList>
    </citation>
    <scope>NUCLEOTIDE SEQUENCE [LARGE SCALE GENOMIC DNA]</scope>
    <source>
        <strain evidence="6 7">3012STDY7089603</strain>
    </source>
</reference>
<evidence type="ECO:0000256" key="3">
    <source>
        <dbReference type="ARBA" id="ARBA00022840"/>
    </source>
</evidence>
<dbReference type="SUPFAM" id="SSF100950">
    <property type="entry name" value="NagB/RpiA/CoA transferase-like"/>
    <property type="match status" value="1"/>
</dbReference>
<dbReference type="RefSeq" id="WP_165478595.1">
    <property type="nucleotide sequence ID" value="NZ_CAACYI010000001.1"/>
</dbReference>
<dbReference type="PANTHER" id="PTHR23407:SF1">
    <property type="entry name" value="5-FORMYLTETRAHYDROFOLATE CYCLO-LIGASE"/>
    <property type="match status" value="1"/>
</dbReference>
<dbReference type="GO" id="GO:0030272">
    <property type="term" value="F:5-formyltetrahydrofolate cyclo-ligase activity"/>
    <property type="evidence" value="ECO:0007669"/>
    <property type="project" value="UniProtKB-EC"/>
</dbReference>
<sequence length="177" mass="20670">MDKNTCRQYWLEKRKTFQPEKIQAFQEALIDFLSNLEAQTIFSYFSIKDELPTRQAIYANWQRHRILIPRTNPQDRSMETCPIRSKEDLVDGPFHLIEAKTPAYDGKIDLCLVPGLVFDRQGFRIGYGGGYYDRFLKDHPCYCIGLCLEEQIVPDLKPAPYDMPVQALFTEQGLRQI</sequence>